<dbReference type="AlphaFoldDB" id="A0A386ZLB2"/>
<feature type="transmembrane region" description="Helical" evidence="1">
    <location>
        <begin position="210"/>
        <end position="232"/>
    </location>
</feature>
<dbReference type="RefSeq" id="WP_120743163.1">
    <property type="nucleotide sequence ID" value="NZ_CP032568.1"/>
</dbReference>
<dbReference type="OrthoDB" id="9807744at2"/>
<keyword evidence="1" id="KW-0472">Membrane</keyword>
<feature type="transmembrane region" description="Helical" evidence="1">
    <location>
        <begin position="153"/>
        <end position="170"/>
    </location>
</feature>
<keyword evidence="1" id="KW-1133">Transmembrane helix</keyword>
<proteinExistence type="predicted"/>
<feature type="transmembrane region" description="Helical" evidence="1">
    <location>
        <begin position="24"/>
        <end position="45"/>
    </location>
</feature>
<evidence type="ECO:0000313" key="3">
    <source>
        <dbReference type="Proteomes" id="UP000267164"/>
    </source>
</evidence>
<evidence type="ECO:0000256" key="1">
    <source>
        <dbReference type="SAM" id="Phobius"/>
    </source>
</evidence>
<dbReference type="Proteomes" id="UP000267164">
    <property type="component" value="Chromosome"/>
</dbReference>
<dbReference type="InterPro" id="IPR052529">
    <property type="entry name" value="Bact_Transport_Assoc"/>
</dbReference>
<gene>
    <name evidence="2" type="ORF">D7D52_34435</name>
</gene>
<reference evidence="2 3" key="1">
    <citation type="submission" date="2018-09" db="EMBL/GenBank/DDBJ databases">
        <title>Nocardia yunnanensis sp. nov., an actinomycete isolated from a soil sample.</title>
        <authorList>
            <person name="Zhang J."/>
        </authorList>
    </citation>
    <scope>NUCLEOTIDE SEQUENCE [LARGE SCALE GENOMIC DNA]</scope>
    <source>
        <strain evidence="2 3">CFHS0054</strain>
    </source>
</reference>
<keyword evidence="1" id="KW-0812">Transmembrane</keyword>
<feature type="transmembrane region" description="Helical" evidence="1">
    <location>
        <begin position="252"/>
        <end position="276"/>
    </location>
</feature>
<organism evidence="2 3">
    <name type="scientific">Nocardia yunnanensis</name>
    <dbReference type="NCBI Taxonomy" id="2382165"/>
    <lineage>
        <taxon>Bacteria</taxon>
        <taxon>Bacillati</taxon>
        <taxon>Actinomycetota</taxon>
        <taxon>Actinomycetes</taxon>
        <taxon>Mycobacteriales</taxon>
        <taxon>Nocardiaceae</taxon>
        <taxon>Nocardia</taxon>
    </lineage>
</organism>
<name>A0A386ZLB2_9NOCA</name>
<feature type="transmembrane region" description="Helical" evidence="1">
    <location>
        <begin position="131"/>
        <end position="148"/>
    </location>
</feature>
<dbReference type="EMBL" id="CP032568">
    <property type="protein sequence ID" value="AYF78080.1"/>
    <property type="molecule type" value="Genomic_DNA"/>
</dbReference>
<sequence>MSERVDTQLSEVVRGRRIGVIDSLRGFALFGILVTNTVVATLLWSSPETGSGALRPIFDGPADRFVYALVDGLFLGKFYLLFAFLFGYSFTLQIAAAARSGARPVPRLLRRCLALFLIGVAHVLLLWLGDILTLYAGLCLILVLLRGIRVRPALIAGLTLYFAFAALAFVPGNSGLNGIGEVFDLQRMHDGFTGNFSDTLGAQLTFGPQFMLFTWIGQGIPALGMFLIGLAAGKRRIFEDPEWIGRWLPRALAVGFGVGLPISAVTEVISATFIGVGRVRNG</sequence>
<evidence type="ECO:0000313" key="2">
    <source>
        <dbReference type="EMBL" id="AYF78080.1"/>
    </source>
</evidence>
<protein>
    <recommendedName>
        <fullName evidence="4">DUF418 domain-containing protein</fullName>
    </recommendedName>
</protein>
<evidence type="ECO:0008006" key="4">
    <source>
        <dbReference type="Google" id="ProtNLM"/>
    </source>
</evidence>
<feature type="transmembrane region" description="Helical" evidence="1">
    <location>
        <begin position="108"/>
        <end position="125"/>
    </location>
</feature>
<dbReference type="KEGG" id="nyu:D7D52_34435"/>
<accession>A0A386ZLB2</accession>
<feature type="transmembrane region" description="Helical" evidence="1">
    <location>
        <begin position="65"/>
        <end position="88"/>
    </location>
</feature>
<dbReference type="PANTHER" id="PTHR30590:SF3">
    <property type="entry name" value="HYPOTHETICAL MEMBRANE SPANNING PROTEIN"/>
    <property type="match status" value="1"/>
</dbReference>
<dbReference type="PANTHER" id="PTHR30590">
    <property type="entry name" value="INNER MEMBRANE PROTEIN"/>
    <property type="match status" value="1"/>
</dbReference>
<keyword evidence="3" id="KW-1185">Reference proteome</keyword>